<keyword evidence="8" id="KW-0732">Signal</keyword>
<dbReference type="PANTHER" id="PTHR43730:SF1">
    <property type="entry name" value="BETA-MANNOSIDASE"/>
    <property type="match status" value="1"/>
</dbReference>
<dbReference type="Pfam" id="PF17753">
    <property type="entry name" value="Ig_mannosidase"/>
    <property type="match status" value="1"/>
</dbReference>
<evidence type="ECO:0000256" key="16">
    <source>
        <dbReference type="SAM" id="MobiDB-lite"/>
    </source>
</evidence>
<dbReference type="GO" id="GO:0005576">
    <property type="term" value="C:extracellular region"/>
    <property type="evidence" value="ECO:0007669"/>
    <property type="project" value="UniProtKB-SubCell"/>
</dbReference>
<evidence type="ECO:0000256" key="9">
    <source>
        <dbReference type="ARBA" id="ARBA00022801"/>
    </source>
</evidence>
<sequence>MNEFRRLSSSTPTAGDSMKNTTKSEHTMVDKLSECQWRFKQSGSSTWLDAKVPGCNHTDLLNHGLISDPFYADEEARLQWIEHKDWEYQCTFELSDKDLQCTEWELLCDGLDTYCDVYLNNKPLFSSENMFVSHRVRCKDYLVKGENTLRIVFYSPINKTSHLPEKNGFIYPAENDKSSDKLSVYTRKAPYHYGWDWGPRFVTSGIWRPIRLMPVEGISLADVYVSQTHQAERVTVTFFVSVDAFVSTELTAVINCHNAQVPQSIKHVKVDADSRLVVELSIEIEHPVLWWPVGQGTPFLYDFSLSLLDDDHRYLTHQQKVGLRTIELVQEPDAHGESFYFNVNGRAVFAKGANYIPSDSFLPKVTKHKYEKIFKDALAANMNMLRVWGGGVYEDDYFYELADKYGILIWQDFMFACTLYPANEAFLENVRNEAECNIKRLRSHPCIALWCGNNEIEMGIDCWEWPEKFAYSDSQYAELKQDYHTLFHQLLPSTVKALQPDIAYIASSPISFWERPEEDAVGDNHYWGVWHGELPFSEFKTRVPRFMSEYGFQAFPLLSSIRRFCPENDYDLNSITMLSHQKHPRGNNIIKKHIDAEFNLPKDFESFLFLSQLLQAQALGTAFLAHRAARPFCMGTLYWQFNDCWPVTSWSSIDYYGKYKASHYAAKRLFQNTLVAADVNDNEVCVYAINDTPRACIFNIAIKLMSIAGEILLCSEHTYIAGDNTSNKVLSMGVNDLLDGRRAENVFLAVEWQGENDREIHTSYFTENKSLSLSKPRIHPDIDVDGDVIYVTLTANSLARYVHVEFPICDENFSDNFFDLVPNIPKTVSLVDATLASQGVELIAESLRIVSLYDTYNTD</sequence>
<accession>A0AA37SV41</accession>
<dbReference type="Gene3D" id="2.60.120.260">
    <property type="entry name" value="Galactose-binding domain-like"/>
    <property type="match status" value="1"/>
</dbReference>
<evidence type="ECO:0000256" key="13">
    <source>
        <dbReference type="ARBA" id="ARBA00038429"/>
    </source>
</evidence>
<evidence type="ECO:0000256" key="3">
    <source>
        <dbReference type="ARBA" id="ARBA00004613"/>
    </source>
</evidence>
<evidence type="ECO:0000256" key="8">
    <source>
        <dbReference type="ARBA" id="ARBA00022729"/>
    </source>
</evidence>
<comment type="caution">
    <text evidence="21">The sequence shown here is derived from an EMBL/GenBank/DDBJ whole genome shotgun (WGS) entry which is preliminary data.</text>
</comment>
<keyword evidence="22" id="KW-1185">Reference proteome</keyword>
<evidence type="ECO:0000256" key="1">
    <source>
        <dbReference type="ARBA" id="ARBA00000829"/>
    </source>
</evidence>
<dbReference type="FunFam" id="3.20.20.80:FF:000050">
    <property type="entry name" value="Beta-mannosidase B"/>
    <property type="match status" value="1"/>
</dbReference>
<dbReference type="Pfam" id="PF17786">
    <property type="entry name" value="Mannosidase_ig"/>
    <property type="match status" value="1"/>
</dbReference>
<dbReference type="Pfam" id="PF00703">
    <property type="entry name" value="Glyco_hydro_2"/>
    <property type="match status" value="1"/>
</dbReference>
<evidence type="ECO:0000256" key="2">
    <source>
        <dbReference type="ARBA" id="ARBA00004371"/>
    </source>
</evidence>
<evidence type="ECO:0000256" key="14">
    <source>
        <dbReference type="ARBA" id="ARBA00041069"/>
    </source>
</evidence>
<dbReference type="SUPFAM" id="SSF49303">
    <property type="entry name" value="beta-Galactosidase/glucuronidase domain"/>
    <property type="match status" value="3"/>
</dbReference>
<evidence type="ECO:0000313" key="21">
    <source>
        <dbReference type="EMBL" id="GLR70401.1"/>
    </source>
</evidence>
<feature type="region of interest" description="Disordered" evidence="16">
    <location>
        <begin position="1"/>
        <end position="23"/>
    </location>
</feature>
<evidence type="ECO:0000259" key="17">
    <source>
        <dbReference type="Pfam" id="PF00703"/>
    </source>
</evidence>
<protein>
    <recommendedName>
        <fullName evidence="14">Beta-mannosidase B</fullName>
        <ecNumber evidence="6">3.2.1.25</ecNumber>
    </recommendedName>
    <alternativeName>
        <fullName evidence="15">Mannanase B</fullName>
    </alternativeName>
</protein>
<dbReference type="Gene3D" id="3.20.20.80">
    <property type="entry name" value="Glycosidases"/>
    <property type="match status" value="1"/>
</dbReference>
<dbReference type="InterPro" id="IPR008979">
    <property type="entry name" value="Galactose-bd-like_sf"/>
</dbReference>
<evidence type="ECO:0000259" key="19">
    <source>
        <dbReference type="Pfam" id="PF17786"/>
    </source>
</evidence>
<comment type="subcellular location">
    <subcellularLocation>
        <location evidence="2">Lysosome</location>
    </subcellularLocation>
    <subcellularLocation>
        <location evidence="3">Secreted</location>
    </subcellularLocation>
</comment>
<comment type="pathway">
    <text evidence="4">Glycan metabolism; N-glycan degradation.</text>
</comment>
<dbReference type="InterPro" id="IPR006102">
    <property type="entry name" value="Ig-like_GH2"/>
</dbReference>
<dbReference type="Gene3D" id="2.60.40.10">
    <property type="entry name" value="Immunoglobulins"/>
    <property type="match status" value="3"/>
</dbReference>
<dbReference type="InterPro" id="IPR041447">
    <property type="entry name" value="Mannosidase_ig"/>
</dbReference>
<dbReference type="SUPFAM" id="SSF49785">
    <property type="entry name" value="Galactose-binding domain-like"/>
    <property type="match status" value="1"/>
</dbReference>
<comment type="catalytic activity">
    <reaction evidence="1">
        <text>Hydrolysis of terminal, non-reducing beta-D-mannose residues in beta-D-mannosides.</text>
        <dbReference type="EC" id="3.2.1.25"/>
    </reaction>
</comment>
<comment type="similarity">
    <text evidence="13">Belongs to the glycosyl hydrolase 2 family. Beta-mannosidase B subfamily.</text>
</comment>
<evidence type="ECO:0000256" key="5">
    <source>
        <dbReference type="ARBA" id="ARBA00011738"/>
    </source>
</evidence>
<feature type="domain" description="Mannosidase Ig/CBM-like" evidence="19">
    <location>
        <begin position="683"/>
        <end position="763"/>
    </location>
</feature>
<evidence type="ECO:0000259" key="18">
    <source>
        <dbReference type="Pfam" id="PF17753"/>
    </source>
</evidence>
<dbReference type="InterPro" id="IPR050887">
    <property type="entry name" value="Beta-mannosidase_GH2"/>
</dbReference>
<evidence type="ECO:0000256" key="7">
    <source>
        <dbReference type="ARBA" id="ARBA00022525"/>
    </source>
</evidence>
<reference evidence="21" key="1">
    <citation type="journal article" date="2014" name="Int. J. Syst. Evol. Microbiol.">
        <title>Complete genome sequence of Corynebacterium casei LMG S-19264T (=DSM 44701T), isolated from a smear-ripened cheese.</title>
        <authorList>
            <consortium name="US DOE Joint Genome Institute (JGI-PGF)"/>
            <person name="Walter F."/>
            <person name="Albersmeier A."/>
            <person name="Kalinowski J."/>
            <person name="Ruckert C."/>
        </authorList>
    </citation>
    <scope>NUCLEOTIDE SEQUENCE</scope>
    <source>
        <strain evidence="21">NBRC 110023</strain>
    </source>
</reference>
<evidence type="ECO:0000259" key="20">
    <source>
        <dbReference type="Pfam" id="PF22666"/>
    </source>
</evidence>
<proteinExistence type="inferred from homology"/>
<reference evidence="21" key="2">
    <citation type="submission" date="2023-01" db="EMBL/GenBank/DDBJ databases">
        <title>Draft genome sequence of Agaribacter marinus strain NBRC 110023.</title>
        <authorList>
            <person name="Sun Q."/>
            <person name="Mori K."/>
        </authorList>
    </citation>
    <scope>NUCLEOTIDE SEQUENCE</scope>
    <source>
        <strain evidence="21">NBRC 110023</strain>
    </source>
</reference>
<dbReference type="InterPro" id="IPR036156">
    <property type="entry name" value="Beta-gal/glucu_dom_sf"/>
</dbReference>
<evidence type="ECO:0000313" key="22">
    <source>
        <dbReference type="Proteomes" id="UP001156601"/>
    </source>
</evidence>
<dbReference type="InterPro" id="IPR017853">
    <property type="entry name" value="GH"/>
</dbReference>
<dbReference type="EMBL" id="BSOT01000005">
    <property type="protein sequence ID" value="GLR70401.1"/>
    <property type="molecule type" value="Genomic_DNA"/>
</dbReference>
<organism evidence="21 22">
    <name type="scientific">Agaribacter marinus</name>
    <dbReference type="NCBI Taxonomy" id="1431249"/>
    <lineage>
        <taxon>Bacteria</taxon>
        <taxon>Pseudomonadati</taxon>
        <taxon>Pseudomonadota</taxon>
        <taxon>Gammaproteobacteria</taxon>
        <taxon>Alteromonadales</taxon>
        <taxon>Alteromonadaceae</taxon>
        <taxon>Agaribacter</taxon>
    </lineage>
</organism>
<keyword evidence="9" id="KW-0378">Hydrolase</keyword>
<name>A0AA37SV41_9ALTE</name>
<keyword evidence="11" id="KW-0458">Lysosome</keyword>
<dbReference type="Proteomes" id="UP001156601">
    <property type="component" value="Unassembled WGS sequence"/>
</dbReference>
<dbReference type="FunFam" id="2.60.120.260:FF:000060">
    <property type="entry name" value="Probable beta-mannosidase"/>
    <property type="match status" value="1"/>
</dbReference>
<dbReference type="InterPro" id="IPR041625">
    <property type="entry name" value="Beta-mannosidase_Ig"/>
</dbReference>
<dbReference type="GO" id="GO:0004567">
    <property type="term" value="F:beta-mannosidase activity"/>
    <property type="evidence" value="ECO:0007669"/>
    <property type="project" value="UniProtKB-EC"/>
</dbReference>
<evidence type="ECO:0000256" key="15">
    <source>
        <dbReference type="ARBA" id="ARBA00041614"/>
    </source>
</evidence>
<evidence type="ECO:0000256" key="6">
    <source>
        <dbReference type="ARBA" id="ARBA00012754"/>
    </source>
</evidence>
<comment type="subunit">
    <text evidence="5">Homodimer.</text>
</comment>
<evidence type="ECO:0000256" key="10">
    <source>
        <dbReference type="ARBA" id="ARBA00023180"/>
    </source>
</evidence>
<feature type="domain" description="Beta-mannosidase-like galactose-binding" evidence="20">
    <location>
        <begin position="37"/>
        <end position="208"/>
    </location>
</feature>
<dbReference type="GO" id="GO:0005975">
    <property type="term" value="P:carbohydrate metabolic process"/>
    <property type="evidence" value="ECO:0007669"/>
    <property type="project" value="InterPro"/>
</dbReference>
<feature type="domain" description="Beta-mannosidase Ig-fold" evidence="18">
    <location>
        <begin position="773"/>
        <end position="855"/>
    </location>
</feature>
<evidence type="ECO:0000256" key="4">
    <source>
        <dbReference type="ARBA" id="ARBA00004740"/>
    </source>
</evidence>
<dbReference type="GO" id="GO:0005764">
    <property type="term" value="C:lysosome"/>
    <property type="evidence" value="ECO:0007669"/>
    <property type="project" value="UniProtKB-SubCell"/>
</dbReference>
<dbReference type="PANTHER" id="PTHR43730">
    <property type="entry name" value="BETA-MANNOSIDASE"/>
    <property type="match status" value="1"/>
</dbReference>
<dbReference type="EC" id="3.2.1.25" evidence="6"/>
<dbReference type="InterPro" id="IPR013783">
    <property type="entry name" value="Ig-like_fold"/>
</dbReference>
<gene>
    <name evidence="21" type="ORF">GCM10007852_13090</name>
</gene>
<keyword evidence="12" id="KW-0326">Glycosidase</keyword>
<dbReference type="Pfam" id="PF22666">
    <property type="entry name" value="Glyco_hydro_2_N2"/>
    <property type="match status" value="1"/>
</dbReference>
<evidence type="ECO:0000256" key="12">
    <source>
        <dbReference type="ARBA" id="ARBA00023295"/>
    </source>
</evidence>
<dbReference type="InterPro" id="IPR054593">
    <property type="entry name" value="Beta-mannosidase-like_N2"/>
</dbReference>
<dbReference type="GO" id="GO:0006516">
    <property type="term" value="P:glycoprotein catabolic process"/>
    <property type="evidence" value="ECO:0007669"/>
    <property type="project" value="TreeGrafter"/>
</dbReference>
<dbReference type="AlphaFoldDB" id="A0AA37SV41"/>
<feature type="domain" description="Glycoside hydrolase family 2 immunoglobulin-like beta-sandwich" evidence="17">
    <location>
        <begin position="220"/>
        <end position="324"/>
    </location>
</feature>
<dbReference type="SUPFAM" id="SSF51445">
    <property type="entry name" value="(Trans)glycosidases"/>
    <property type="match status" value="1"/>
</dbReference>
<feature type="compositionally biased region" description="Polar residues" evidence="16">
    <location>
        <begin position="7"/>
        <end position="21"/>
    </location>
</feature>
<keyword evidence="7" id="KW-0964">Secreted</keyword>
<keyword evidence="10" id="KW-0325">Glycoprotein</keyword>
<evidence type="ECO:0000256" key="11">
    <source>
        <dbReference type="ARBA" id="ARBA00023228"/>
    </source>
</evidence>